<comment type="caution">
    <text evidence="1">The sequence shown here is derived from an EMBL/GenBank/DDBJ whole genome shotgun (WGS) entry which is preliminary data.</text>
</comment>
<dbReference type="AlphaFoldDB" id="A0A658QWQ3"/>
<sequence length="57" mass="6231">MYCQPESQDGGGTAPPPPPLDVIEMLTFVVDDEELDAFAEPPATFERARAARSIFCM</sequence>
<reference evidence="1 2" key="1">
    <citation type="submission" date="2016-01" db="EMBL/GenBank/DDBJ databases">
        <authorList>
            <person name="Peeters C."/>
        </authorList>
    </citation>
    <scope>NUCLEOTIDE SEQUENCE [LARGE SCALE GENOMIC DNA]</scope>
    <source>
        <strain evidence="1">LMG 29315</strain>
    </source>
</reference>
<gene>
    <name evidence="1" type="ORF">AWB72_02452</name>
</gene>
<dbReference type="RefSeq" id="WP_159459359.1">
    <property type="nucleotide sequence ID" value="NZ_FCNV02000003.1"/>
</dbReference>
<dbReference type="EMBL" id="FCNV02000003">
    <property type="protein sequence ID" value="SAL29433.1"/>
    <property type="molecule type" value="Genomic_DNA"/>
</dbReference>
<organism evidence="1 2">
    <name type="scientific">Caballeronia concitans</name>
    <dbReference type="NCBI Taxonomy" id="1777133"/>
    <lineage>
        <taxon>Bacteria</taxon>
        <taxon>Pseudomonadati</taxon>
        <taxon>Pseudomonadota</taxon>
        <taxon>Betaproteobacteria</taxon>
        <taxon>Burkholderiales</taxon>
        <taxon>Burkholderiaceae</taxon>
        <taxon>Caballeronia</taxon>
    </lineage>
</organism>
<evidence type="ECO:0000313" key="1">
    <source>
        <dbReference type="EMBL" id="SAL29433.1"/>
    </source>
</evidence>
<accession>A0A658QWQ3</accession>
<dbReference type="Proteomes" id="UP000198263">
    <property type="component" value="Unassembled WGS sequence"/>
</dbReference>
<proteinExistence type="predicted"/>
<protein>
    <submittedName>
        <fullName evidence="1">Uncharacterized protein</fullName>
    </submittedName>
</protein>
<keyword evidence="2" id="KW-1185">Reference proteome</keyword>
<name>A0A658QWQ3_9BURK</name>
<evidence type="ECO:0000313" key="2">
    <source>
        <dbReference type="Proteomes" id="UP000198263"/>
    </source>
</evidence>